<dbReference type="Gene3D" id="3.40.309.10">
    <property type="entry name" value="Aldehyde Dehydrogenase, Chain A, domain 2"/>
    <property type="match status" value="1"/>
</dbReference>
<evidence type="ECO:0000256" key="4">
    <source>
        <dbReference type="ARBA" id="ARBA00022857"/>
    </source>
</evidence>
<keyword evidence="2 7" id="KW-0028">Amino-acid biosynthesis</keyword>
<dbReference type="Pfam" id="PF00171">
    <property type="entry name" value="Aldedh"/>
    <property type="match status" value="1"/>
</dbReference>
<dbReference type="AlphaFoldDB" id="A0A7X5X2J4"/>
<dbReference type="CDD" id="cd07079">
    <property type="entry name" value="ALDH_F18-19_ProA-GPR"/>
    <property type="match status" value="1"/>
</dbReference>
<dbReference type="FunFam" id="3.40.309.10:FF:000006">
    <property type="entry name" value="Gamma-glutamyl phosphate reductase"/>
    <property type="match status" value="1"/>
</dbReference>
<dbReference type="EMBL" id="JAALLH010000001">
    <property type="protein sequence ID" value="NIY65373.1"/>
    <property type="molecule type" value="Genomic_DNA"/>
</dbReference>
<dbReference type="SUPFAM" id="SSF53720">
    <property type="entry name" value="ALDH-like"/>
    <property type="match status" value="1"/>
</dbReference>
<dbReference type="HAMAP" id="MF_00412">
    <property type="entry name" value="ProA"/>
    <property type="match status" value="1"/>
</dbReference>
<dbReference type="InterPro" id="IPR016161">
    <property type="entry name" value="Ald_DH/histidinol_DH"/>
</dbReference>
<dbReference type="InterPro" id="IPR016162">
    <property type="entry name" value="Ald_DH_N"/>
</dbReference>
<evidence type="ECO:0000256" key="5">
    <source>
        <dbReference type="ARBA" id="ARBA00023002"/>
    </source>
</evidence>
<dbReference type="GO" id="GO:0055129">
    <property type="term" value="P:L-proline biosynthetic process"/>
    <property type="evidence" value="ECO:0007669"/>
    <property type="project" value="UniProtKB-UniRule"/>
</dbReference>
<keyword evidence="4 7" id="KW-0521">NADP</keyword>
<comment type="catalytic activity">
    <reaction evidence="6 7">
        <text>L-glutamate 5-semialdehyde + phosphate + NADP(+) = L-glutamyl 5-phosphate + NADPH + H(+)</text>
        <dbReference type="Rhea" id="RHEA:19541"/>
        <dbReference type="ChEBI" id="CHEBI:15378"/>
        <dbReference type="ChEBI" id="CHEBI:43474"/>
        <dbReference type="ChEBI" id="CHEBI:57783"/>
        <dbReference type="ChEBI" id="CHEBI:58066"/>
        <dbReference type="ChEBI" id="CHEBI:58274"/>
        <dbReference type="ChEBI" id="CHEBI:58349"/>
        <dbReference type="EC" id="1.2.1.41"/>
    </reaction>
</comment>
<dbReference type="GO" id="GO:0005737">
    <property type="term" value="C:cytoplasm"/>
    <property type="evidence" value="ECO:0007669"/>
    <property type="project" value="UniProtKB-SubCell"/>
</dbReference>
<keyword evidence="7" id="KW-0963">Cytoplasm</keyword>
<dbReference type="InterPro" id="IPR016163">
    <property type="entry name" value="Ald_DH_C"/>
</dbReference>
<comment type="subcellular location">
    <subcellularLocation>
        <location evidence="7">Cytoplasm</location>
    </subcellularLocation>
</comment>
<gene>
    <name evidence="7" type="primary">proA</name>
    <name evidence="9" type="ORF">SMALB_3362</name>
</gene>
<dbReference type="EC" id="1.2.1.41" evidence="7"/>
<dbReference type="NCBIfam" id="NF001221">
    <property type="entry name" value="PRK00197.1"/>
    <property type="match status" value="1"/>
</dbReference>
<sequence>MTSAPTSPLTDPWPKSPVLQAAYRSRAAAADLAPLPRAVKDDALLAMADALEVRTKEIVEANAADVERAREAGTSDAIVDRLTLTPERVRAIASDVRDVVALPDPVGEVVRGSTLPNGIDLRQVRVPLGVVGIIYEARPNVTVDAAALCLKSGNAVLLRGSSSASHSNAALVKVLRDAVGGAGLPADAVQLVPGESRESVRELMRARGLVDVLIPRGGASLIRTVVEESTVPVIETGTGNCHVYVDADADLDMAVEILVNSKAQRPSVCNAAETLLVHQDIAPVFLPRALEALAEAEVTVHADERVMALAEGSKATVVPAAVEDWETEYLSYDIAAGVVDSLEAAVGHIRLWSSGHTEAIVTSSQQAARRFTQLVDSTTVAVNASTRFTDGGQFGFGAEIGISTQKLHARGPMALPELTSTKYIVTGDGHIR</sequence>
<evidence type="ECO:0000256" key="7">
    <source>
        <dbReference type="HAMAP-Rule" id="MF_00412"/>
    </source>
</evidence>
<dbReference type="NCBIfam" id="TIGR00407">
    <property type="entry name" value="proA"/>
    <property type="match status" value="1"/>
</dbReference>
<comment type="pathway">
    <text evidence="1 7">Amino-acid biosynthesis; L-proline biosynthesis; L-glutamate 5-semialdehyde from L-glutamate: step 2/2.</text>
</comment>
<dbReference type="InterPro" id="IPR020593">
    <property type="entry name" value="G-glutamylP_reductase_CS"/>
</dbReference>
<dbReference type="Gene3D" id="3.40.605.10">
    <property type="entry name" value="Aldehyde Dehydrogenase, Chain A, domain 1"/>
    <property type="match status" value="1"/>
</dbReference>
<keyword evidence="5 7" id="KW-0560">Oxidoreductase</keyword>
<dbReference type="InterPro" id="IPR015590">
    <property type="entry name" value="Aldehyde_DH_dom"/>
</dbReference>
<evidence type="ECO:0000256" key="6">
    <source>
        <dbReference type="ARBA" id="ARBA00049024"/>
    </source>
</evidence>
<dbReference type="GO" id="GO:0004350">
    <property type="term" value="F:glutamate-5-semialdehyde dehydrogenase activity"/>
    <property type="evidence" value="ECO:0007669"/>
    <property type="project" value="UniProtKB-UniRule"/>
</dbReference>
<evidence type="ECO:0000313" key="9">
    <source>
        <dbReference type="EMBL" id="NIY65373.1"/>
    </source>
</evidence>
<dbReference type="UniPathway" id="UPA00098">
    <property type="reaction ID" value="UER00360"/>
</dbReference>
<name>A0A7X5X2J4_STRMQ</name>
<dbReference type="PROSITE" id="PS01223">
    <property type="entry name" value="PROA"/>
    <property type="match status" value="1"/>
</dbReference>
<evidence type="ECO:0000259" key="8">
    <source>
        <dbReference type="Pfam" id="PF00171"/>
    </source>
</evidence>
<dbReference type="PIRSF" id="PIRSF000151">
    <property type="entry name" value="GPR"/>
    <property type="match status" value="1"/>
</dbReference>
<feature type="domain" description="Aldehyde dehydrogenase" evidence="8">
    <location>
        <begin position="20"/>
        <end position="322"/>
    </location>
</feature>
<evidence type="ECO:0000256" key="2">
    <source>
        <dbReference type="ARBA" id="ARBA00022605"/>
    </source>
</evidence>
<keyword evidence="3 7" id="KW-0641">Proline biosynthesis</keyword>
<reference evidence="9 10" key="1">
    <citation type="submission" date="2020-02" db="EMBL/GenBank/DDBJ databases">
        <title>Streptomyces malaysiensis DSM14702 (JHCC583434, PFL_A843) Genome sequencing and assembly.</title>
        <authorList>
            <person name="Samborskyy M."/>
        </authorList>
    </citation>
    <scope>NUCLEOTIDE SEQUENCE [LARGE SCALE GENOMIC DNA]</scope>
    <source>
        <strain evidence="9 10">DSM 14702</strain>
    </source>
</reference>
<dbReference type="InterPro" id="IPR000965">
    <property type="entry name" value="GPR_dom"/>
</dbReference>
<evidence type="ECO:0000256" key="3">
    <source>
        <dbReference type="ARBA" id="ARBA00022650"/>
    </source>
</evidence>
<protein>
    <recommendedName>
        <fullName evidence="7">Gamma-glutamyl phosphate reductase</fullName>
        <shortName evidence="7">GPR</shortName>
        <ecNumber evidence="7">1.2.1.41</ecNumber>
    </recommendedName>
    <alternativeName>
        <fullName evidence="7">Glutamate-5-semialdehyde dehydrogenase</fullName>
    </alternativeName>
    <alternativeName>
        <fullName evidence="7">Glutamyl-gamma-semialdehyde dehydrogenase</fullName>
        <shortName evidence="7">GSA dehydrogenase</shortName>
    </alternativeName>
</protein>
<evidence type="ECO:0000256" key="1">
    <source>
        <dbReference type="ARBA" id="ARBA00004985"/>
    </source>
</evidence>
<comment type="similarity">
    <text evidence="7">Belongs to the gamma-glutamyl phosphate reductase family.</text>
</comment>
<dbReference type="GO" id="GO:0050661">
    <property type="term" value="F:NADP binding"/>
    <property type="evidence" value="ECO:0007669"/>
    <property type="project" value="InterPro"/>
</dbReference>
<organism evidence="9 10">
    <name type="scientific">Streptomyces malaysiensis</name>
    <dbReference type="NCBI Taxonomy" id="92644"/>
    <lineage>
        <taxon>Bacteria</taxon>
        <taxon>Bacillati</taxon>
        <taxon>Actinomycetota</taxon>
        <taxon>Actinomycetes</taxon>
        <taxon>Kitasatosporales</taxon>
        <taxon>Streptomycetaceae</taxon>
        <taxon>Streptomyces</taxon>
        <taxon>Streptomyces violaceusniger group</taxon>
    </lineage>
</organism>
<dbReference type="Proteomes" id="UP000536624">
    <property type="component" value="Unassembled WGS sequence"/>
</dbReference>
<proteinExistence type="inferred from homology"/>
<accession>A0A7X5X2J4</accession>
<dbReference type="PANTHER" id="PTHR11063:SF8">
    <property type="entry name" value="DELTA-1-PYRROLINE-5-CARBOXYLATE SYNTHASE"/>
    <property type="match status" value="1"/>
</dbReference>
<evidence type="ECO:0000313" key="10">
    <source>
        <dbReference type="Proteomes" id="UP000536624"/>
    </source>
</evidence>
<comment type="caution">
    <text evidence="9">The sequence shown here is derived from an EMBL/GenBank/DDBJ whole genome shotgun (WGS) entry which is preliminary data.</text>
</comment>
<dbReference type="RefSeq" id="WP_167501497.1">
    <property type="nucleotide sequence ID" value="NZ_JAALLH010000001.1"/>
</dbReference>
<dbReference type="InterPro" id="IPR012134">
    <property type="entry name" value="Glu-5-SA_DH"/>
</dbReference>
<dbReference type="PANTHER" id="PTHR11063">
    <property type="entry name" value="GLUTAMATE SEMIALDEHYDE DEHYDROGENASE"/>
    <property type="match status" value="1"/>
</dbReference>
<comment type="function">
    <text evidence="7">Catalyzes the NADPH-dependent reduction of L-glutamate 5-phosphate into L-glutamate 5-semialdehyde and phosphate. The product spontaneously undergoes cyclization to form 1-pyrroline-5-carboxylate.</text>
</comment>